<evidence type="ECO:0000313" key="2">
    <source>
        <dbReference type="Proteomes" id="UP000290849"/>
    </source>
</evidence>
<keyword evidence="2" id="KW-1185">Reference proteome</keyword>
<comment type="caution">
    <text evidence="1">The sequence shown here is derived from an EMBL/GenBank/DDBJ whole genome shotgun (WGS) entry which is preliminary data.</text>
</comment>
<dbReference type="EMBL" id="PYAL01000010">
    <property type="protein sequence ID" value="RXN83237.1"/>
    <property type="molecule type" value="Genomic_DNA"/>
</dbReference>
<organism evidence="1 2">
    <name type="scientific">Achromobacter aloeverae</name>
    <dbReference type="NCBI Taxonomy" id="1750518"/>
    <lineage>
        <taxon>Bacteria</taxon>
        <taxon>Pseudomonadati</taxon>
        <taxon>Pseudomonadota</taxon>
        <taxon>Betaproteobacteria</taxon>
        <taxon>Burkholderiales</taxon>
        <taxon>Alcaligenaceae</taxon>
        <taxon>Achromobacter</taxon>
    </lineage>
</organism>
<gene>
    <name evidence="1" type="ORF">C7R54_27475</name>
</gene>
<reference evidence="1 2" key="1">
    <citation type="journal article" date="2017" name="Int. J. Syst. Evol. Microbiol.">
        <title>Achromobacter aloeverae sp. nov., isolated from the root of Aloe vera (L.) Burm.f.</title>
        <authorList>
            <person name="Kuncharoen N."/>
            <person name="Muramatsu Y."/>
            <person name="Shibata C."/>
            <person name="Kamakura Y."/>
            <person name="Nakagawa Y."/>
            <person name="Tanasupawat S."/>
        </authorList>
    </citation>
    <scope>NUCLEOTIDE SEQUENCE [LARGE SCALE GENOMIC DNA]</scope>
    <source>
        <strain evidence="1 2">AVA-1</strain>
    </source>
</reference>
<dbReference type="RefSeq" id="WP_129154128.1">
    <property type="nucleotide sequence ID" value="NZ_JBHSDO010000002.1"/>
</dbReference>
<dbReference type="OrthoDB" id="8669717at2"/>
<dbReference type="Proteomes" id="UP000290849">
    <property type="component" value="Unassembled WGS sequence"/>
</dbReference>
<accession>A0A4Q1HCD4</accession>
<protein>
    <submittedName>
        <fullName evidence="1">Uncharacterized protein</fullName>
    </submittedName>
</protein>
<proteinExistence type="predicted"/>
<dbReference type="AlphaFoldDB" id="A0A4Q1HCD4"/>
<evidence type="ECO:0000313" key="1">
    <source>
        <dbReference type="EMBL" id="RXN83237.1"/>
    </source>
</evidence>
<sequence>MATWTVSTQPGTRNIIYTDGDNGSGIRLALGGAGVAWRDASNISATLPLDSAGMVPLPYNRYKITPSTFSSNFDGHITDLIRIAIDPASLATEPYLQLENGASRGTFQLNVQFVTQARIDSSPQRVTDAQHPTPIVVTATALADPAGGPLPAGIPLIWTTDSSSYPTILPSRSEPEQTNGAATTFSMTTTAITEAELARRGPGAISCALYLGYMNQGTLPVGSVVTRVIPGLLAPVYAVEEITGTNLIDDKIYQEVGDVGHPFRVPVNKDDTPGDGIVLYACAADDSARTTKHILGRHTVADHDLGTDLAIALNFTGTVTPMAGDRIQPMLHLVGYTVANWNRVYDIAGPVYEITQADIVDVVPPYSA</sequence>
<name>A0A4Q1HCD4_9BURK</name>